<dbReference type="InterPro" id="IPR036259">
    <property type="entry name" value="MFS_trans_sf"/>
</dbReference>
<comment type="similarity">
    <text evidence="2">Belongs to the major facilitator superfamily. Monocarboxylate porter (TC 2.A.1.13) family.</text>
</comment>
<name>A0AAN6ETL2_EXODE</name>
<evidence type="ECO:0000313" key="7">
    <source>
        <dbReference type="Proteomes" id="UP001161757"/>
    </source>
</evidence>
<dbReference type="EMBL" id="JAJGCB010000008">
    <property type="protein sequence ID" value="KAJ8991297.1"/>
    <property type="molecule type" value="Genomic_DNA"/>
</dbReference>
<organism evidence="6 7">
    <name type="scientific">Exophiala dermatitidis</name>
    <name type="common">Black yeast-like fungus</name>
    <name type="synonym">Wangiella dermatitidis</name>
    <dbReference type="NCBI Taxonomy" id="5970"/>
    <lineage>
        <taxon>Eukaryota</taxon>
        <taxon>Fungi</taxon>
        <taxon>Dikarya</taxon>
        <taxon>Ascomycota</taxon>
        <taxon>Pezizomycotina</taxon>
        <taxon>Eurotiomycetes</taxon>
        <taxon>Chaetothyriomycetidae</taxon>
        <taxon>Chaetothyriales</taxon>
        <taxon>Herpotrichiellaceae</taxon>
        <taxon>Exophiala</taxon>
    </lineage>
</organism>
<feature type="transmembrane region" description="Helical" evidence="4">
    <location>
        <begin position="281"/>
        <end position="303"/>
    </location>
</feature>
<dbReference type="Proteomes" id="UP001161757">
    <property type="component" value="Unassembled WGS sequence"/>
</dbReference>
<protein>
    <recommendedName>
        <fullName evidence="5">Major facilitator superfamily (MFS) profile domain-containing protein</fullName>
    </recommendedName>
</protein>
<dbReference type="Gene3D" id="1.20.1250.20">
    <property type="entry name" value="MFS general substrate transporter like domains"/>
    <property type="match status" value="2"/>
</dbReference>
<evidence type="ECO:0000256" key="2">
    <source>
        <dbReference type="ARBA" id="ARBA00006727"/>
    </source>
</evidence>
<dbReference type="AlphaFoldDB" id="A0AAN6ETL2"/>
<dbReference type="SUPFAM" id="SSF103473">
    <property type="entry name" value="MFS general substrate transporter"/>
    <property type="match status" value="1"/>
</dbReference>
<feature type="transmembrane region" description="Helical" evidence="4">
    <location>
        <begin position="209"/>
        <end position="227"/>
    </location>
</feature>
<feature type="transmembrane region" description="Helical" evidence="4">
    <location>
        <begin position="348"/>
        <end position="368"/>
    </location>
</feature>
<comment type="caution">
    <text evidence="6">The sequence shown here is derived from an EMBL/GenBank/DDBJ whole genome shotgun (WGS) entry which is preliminary data.</text>
</comment>
<proteinExistence type="inferred from homology"/>
<dbReference type="InterPro" id="IPR020846">
    <property type="entry name" value="MFS_dom"/>
</dbReference>
<feature type="transmembrane region" description="Helical" evidence="4">
    <location>
        <begin position="444"/>
        <end position="465"/>
    </location>
</feature>
<accession>A0AAN6ETL2</accession>
<feature type="transmembrane region" description="Helical" evidence="4">
    <location>
        <begin position="118"/>
        <end position="138"/>
    </location>
</feature>
<feature type="transmembrane region" description="Helical" evidence="4">
    <location>
        <begin position="405"/>
        <end position="424"/>
    </location>
</feature>
<dbReference type="PANTHER" id="PTHR11360:SF284">
    <property type="entry name" value="EG:103B4.3 PROTEIN-RELATED"/>
    <property type="match status" value="1"/>
</dbReference>
<keyword evidence="4" id="KW-0472">Membrane</keyword>
<feature type="region of interest" description="Disordered" evidence="3">
    <location>
        <begin position="26"/>
        <end position="47"/>
    </location>
</feature>
<feature type="transmembrane region" description="Helical" evidence="4">
    <location>
        <begin position="374"/>
        <end position="393"/>
    </location>
</feature>
<evidence type="ECO:0000256" key="4">
    <source>
        <dbReference type="SAM" id="Phobius"/>
    </source>
</evidence>
<gene>
    <name evidence="6" type="ORF">HRR80_004642</name>
</gene>
<dbReference type="InterPro" id="IPR011701">
    <property type="entry name" value="MFS"/>
</dbReference>
<feature type="transmembrane region" description="Helical" evidence="4">
    <location>
        <begin position="150"/>
        <end position="168"/>
    </location>
</feature>
<keyword evidence="4" id="KW-1133">Transmembrane helix</keyword>
<keyword evidence="4" id="KW-0812">Transmembrane</keyword>
<sequence>MALYGRKHPLNDVEPATANAPGEIIPLEENQSQSHAGDEEARSSLDRERIVTPANAQPVEMRPVSRKQQTGILFCAFFAVFITIGLNQAYGVFLNYYLTDGSSAKDPFLPPSEVRSKAMLAFVGTLAYGLTWGGSIFVNPIMARSKDPRWITGAGAVLIGAGYVLASWCHRVWQLLLTQGLIYGVGTSLMYFPIMAVAPEYFDAHRGSAMGFILSAAGVGGLVYAPAARAMLAKVGAAWTLRIFGLANLAMCIPIVLGTPPSRSLSKRPTLVDVRLARRPAFVLQALAAMAQAAGNLVPLTFLPEFSTRLGYTAAFGAALLAIHNTVNTVSRIAMGFIADVAGRQNTLVLSVLGSAITVVALWLSSAYGDDMKLWIAFVVSYGIFAGGYNSLFPTTVIEVFGAQAYASVNGFIYFIRGLGALWGSPVGGALVAGGTKPQAYISLIWYDFGLLMLSSVCVIAVRVFDAAEKGQFKLKA</sequence>
<evidence type="ECO:0000256" key="3">
    <source>
        <dbReference type="SAM" id="MobiDB-lite"/>
    </source>
</evidence>
<dbReference type="PANTHER" id="PTHR11360">
    <property type="entry name" value="MONOCARBOXYLATE TRANSPORTER"/>
    <property type="match status" value="1"/>
</dbReference>
<feature type="domain" description="Major facilitator superfamily (MFS) profile" evidence="5">
    <location>
        <begin position="281"/>
        <end position="477"/>
    </location>
</feature>
<comment type="subcellular location">
    <subcellularLocation>
        <location evidence="1">Membrane</location>
        <topology evidence="1">Multi-pass membrane protein</topology>
    </subcellularLocation>
</comment>
<dbReference type="InterPro" id="IPR050327">
    <property type="entry name" value="Proton-linked_MCT"/>
</dbReference>
<dbReference type="GO" id="GO:0016020">
    <property type="term" value="C:membrane"/>
    <property type="evidence" value="ECO:0007669"/>
    <property type="project" value="UniProtKB-SubCell"/>
</dbReference>
<feature type="transmembrane region" description="Helical" evidence="4">
    <location>
        <begin position="239"/>
        <end position="260"/>
    </location>
</feature>
<dbReference type="GO" id="GO:0022857">
    <property type="term" value="F:transmembrane transporter activity"/>
    <property type="evidence" value="ECO:0007669"/>
    <property type="project" value="InterPro"/>
</dbReference>
<feature type="compositionally biased region" description="Basic and acidic residues" evidence="3">
    <location>
        <begin position="36"/>
        <end position="47"/>
    </location>
</feature>
<evidence type="ECO:0000259" key="5">
    <source>
        <dbReference type="PROSITE" id="PS50850"/>
    </source>
</evidence>
<feature type="transmembrane region" description="Helical" evidence="4">
    <location>
        <begin position="180"/>
        <end position="202"/>
    </location>
</feature>
<reference evidence="6" key="1">
    <citation type="submission" date="2023-01" db="EMBL/GenBank/DDBJ databases">
        <title>Exophiala dermititidis isolated from Cystic Fibrosis Patient.</title>
        <authorList>
            <person name="Kurbessoian T."/>
            <person name="Crocker A."/>
            <person name="Murante D."/>
            <person name="Hogan D.A."/>
            <person name="Stajich J.E."/>
        </authorList>
    </citation>
    <scope>NUCLEOTIDE SEQUENCE</scope>
    <source>
        <strain evidence="6">Ex8</strain>
    </source>
</reference>
<dbReference type="PROSITE" id="PS50850">
    <property type="entry name" value="MFS"/>
    <property type="match status" value="1"/>
</dbReference>
<dbReference type="Pfam" id="PF07690">
    <property type="entry name" value="MFS_1"/>
    <property type="match status" value="1"/>
</dbReference>
<feature type="transmembrane region" description="Helical" evidence="4">
    <location>
        <begin position="71"/>
        <end position="98"/>
    </location>
</feature>
<evidence type="ECO:0000313" key="6">
    <source>
        <dbReference type="EMBL" id="KAJ8991297.1"/>
    </source>
</evidence>
<evidence type="ECO:0000256" key="1">
    <source>
        <dbReference type="ARBA" id="ARBA00004141"/>
    </source>
</evidence>